<dbReference type="SUPFAM" id="SSF53067">
    <property type="entry name" value="Actin-like ATPase domain"/>
    <property type="match status" value="2"/>
</dbReference>
<comment type="caution">
    <text evidence="6">The sequence shown here is derived from an EMBL/GenBank/DDBJ whole genome shotgun (WGS) entry which is preliminary data.</text>
</comment>
<evidence type="ECO:0000313" key="6">
    <source>
        <dbReference type="EMBL" id="KAK8844903.1"/>
    </source>
</evidence>
<evidence type="ECO:0000256" key="5">
    <source>
        <dbReference type="ARBA" id="ARBA00023186"/>
    </source>
</evidence>
<dbReference type="Gene3D" id="3.90.640.10">
    <property type="entry name" value="Actin, Chain A, domain 4"/>
    <property type="match status" value="1"/>
</dbReference>
<dbReference type="Gene3D" id="3.30.30.30">
    <property type="match status" value="1"/>
</dbReference>
<protein>
    <submittedName>
        <fullName evidence="6">Hypoxia up-regulated protein 1</fullName>
    </submittedName>
</protein>
<gene>
    <name evidence="6" type="ORF">M9Y10_021075</name>
</gene>
<keyword evidence="7" id="KW-1185">Reference proteome</keyword>
<dbReference type="InterPro" id="IPR013126">
    <property type="entry name" value="Hsp_70_fam"/>
</dbReference>
<dbReference type="PANTHER" id="PTHR45639">
    <property type="entry name" value="HSC70CB, ISOFORM G-RELATED"/>
    <property type="match status" value="1"/>
</dbReference>
<keyword evidence="3" id="KW-0547">Nucleotide-binding</keyword>
<name>A0ABR2HCX6_9EUKA</name>
<comment type="subcellular location">
    <subcellularLocation>
        <location evidence="1">Endoplasmic reticulum lumen</location>
    </subcellularLocation>
</comment>
<sequence length="643" mass="73891">MFLLNILINIVSSTIIGIDLGSDTIKVAVGSRTKPVHLVKNLYSNQCTPNIFAYRDVNNWAFGEGAIDLCRVYPESCVRQIPLDNKYYFQGKSIKGYQMMALALTQIVENVKTTENIYDEVKVVIAIPPSMTNREKSYLYCAITIAGINCVQFVTTTYAPIELYVNERKYESNYYNTATFVDIGHQGVRISGFEYTESKIVQKFGEYNDNAGGKTIDENLIKLIINKYKFYLSNEEQTKLLTEVRKAREQLTLYSRISFDFHNTKITLTRKDIEDSCYEIKESLKTMINSLKASNPNLLLSGSIQLLGGCSRIPCLQEYLRQLLPNIRQLRTMDCNSAVCMGSCYLITAEIPSQIQLHDSLVTTESVLNTGGKVYKLFTYSNTESFNPVVRLNNVDPNQLFRLVDNDQDFTLFSIFVPNDQYQFNPYSNTIDVGFSLNYYLMPVPDQPLLIQNGQQFPLTVDYKKVGWEVDSDELAYSKTLVNSMMRGINKRLNPISSDPIEDYKDFIQNKLKKFGFFNWRKLAFYGVCRSINSKRKAINPPNDPVQLNLLLQDFRSLVRLSLKIDDSDYDNNGVIQKAERLKAIEEFRSLIEACRTLHARYDDVERWAERNIQTASVEQIKEQIKILQERGKKAQDPYYTNL</sequence>
<dbReference type="InterPro" id="IPR018181">
    <property type="entry name" value="Heat_shock_70_CS"/>
</dbReference>
<evidence type="ECO:0000256" key="3">
    <source>
        <dbReference type="ARBA" id="ARBA00022741"/>
    </source>
</evidence>
<dbReference type="InterPro" id="IPR043129">
    <property type="entry name" value="ATPase_NBD"/>
</dbReference>
<reference evidence="6 7" key="1">
    <citation type="submission" date="2024-04" db="EMBL/GenBank/DDBJ databases">
        <title>Tritrichomonas musculus Genome.</title>
        <authorList>
            <person name="Alves-Ferreira E."/>
            <person name="Grigg M."/>
            <person name="Lorenzi H."/>
            <person name="Galac M."/>
        </authorList>
    </citation>
    <scope>NUCLEOTIDE SEQUENCE [LARGE SCALE GENOMIC DNA]</scope>
    <source>
        <strain evidence="6 7">EAF2021</strain>
    </source>
</reference>
<dbReference type="EMBL" id="JAPFFF010000031">
    <property type="protein sequence ID" value="KAK8844903.1"/>
    <property type="molecule type" value="Genomic_DNA"/>
</dbReference>
<evidence type="ECO:0000256" key="1">
    <source>
        <dbReference type="ARBA" id="ARBA00004319"/>
    </source>
</evidence>
<dbReference type="PROSITE" id="PS01036">
    <property type="entry name" value="HSP70_3"/>
    <property type="match status" value="1"/>
</dbReference>
<accession>A0ABR2HCX6</accession>
<keyword evidence="5" id="KW-0143">Chaperone</keyword>
<organism evidence="6 7">
    <name type="scientific">Tritrichomonas musculus</name>
    <dbReference type="NCBI Taxonomy" id="1915356"/>
    <lineage>
        <taxon>Eukaryota</taxon>
        <taxon>Metamonada</taxon>
        <taxon>Parabasalia</taxon>
        <taxon>Tritrichomonadida</taxon>
        <taxon>Tritrichomonadidae</taxon>
        <taxon>Tritrichomonas</taxon>
    </lineage>
</organism>
<dbReference type="Proteomes" id="UP001470230">
    <property type="component" value="Unassembled WGS sequence"/>
</dbReference>
<proteinExistence type="predicted"/>
<keyword evidence="2" id="KW-0732">Signal</keyword>
<dbReference type="PANTHER" id="PTHR45639:SF3">
    <property type="entry name" value="HYPOXIA UP-REGULATED PROTEIN 1"/>
    <property type="match status" value="1"/>
</dbReference>
<evidence type="ECO:0000313" key="7">
    <source>
        <dbReference type="Proteomes" id="UP001470230"/>
    </source>
</evidence>
<keyword evidence="4" id="KW-0067">ATP-binding</keyword>
<evidence type="ECO:0000256" key="2">
    <source>
        <dbReference type="ARBA" id="ARBA00022729"/>
    </source>
</evidence>
<dbReference type="Pfam" id="PF00012">
    <property type="entry name" value="HSP70"/>
    <property type="match status" value="1"/>
</dbReference>
<evidence type="ECO:0000256" key="4">
    <source>
        <dbReference type="ARBA" id="ARBA00022840"/>
    </source>
</evidence>
<dbReference type="Gene3D" id="3.30.420.40">
    <property type="match status" value="3"/>
</dbReference>